<dbReference type="PANTHER" id="PTHR48258">
    <property type="entry name" value="DUF4218 DOMAIN-CONTAINING PROTEIN-RELATED"/>
    <property type="match status" value="1"/>
</dbReference>
<dbReference type="PANTHER" id="PTHR48258:SF12">
    <property type="entry name" value="TRANSPOSON PROTEIN, CACTA, EN_SPM SUB-CLASS"/>
    <property type="match status" value="1"/>
</dbReference>
<feature type="region of interest" description="Disordered" evidence="1">
    <location>
        <begin position="258"/>
        <end position="278"/>
    </location>
</feature>
<feature type="region of interest" description="Disordered" evidence="1">
    <location>
        <begin position="701"/>
        <end position="727"/>
    </location>
</feature>
<evidence type="ECO:0000259" key="2">
    <source>
        <dbReference type="Pfam" id="PF03078"/>
    </source>
</evidence>
<keyword evidence="6" id="KW-1185">Reference proteome</keyword>
<feature type="domain" description="DUF4218" evidence="4">
    <location>
        <begin position="1266"/>
        <end position="1377"/>
    </location>
</feature>
<name>A0A8T2HCT8_ARASU</name>
<evidence type="ECO:0000313" key="6">
    <source>
        <dbReference type="Proteomes" id="UP000694251"/>
    </source>
</evidence>
<dbReference type="EMBL" id="JAEFBJ010000001">
    <property type="protein sequence ID" value="KAG7656504.1"/>
    <property type="molecule type" value="Genomic_DNA"/>
</dbReference>
<feature type="region of interest" description="Disordered" evidence="1">
    <location>
        <begin position="127"/>
        <end position="230"/>
    </location>
</feature>
<dbReference type="InterPro" id="IPR004312">
    <property type="entry name" value="ATHILA_Orf1_C"/>
</dbReference>
<dbReference type="Proteomes" id="UP000694251">
    <property type="component" value="Chromosome 1"/>
</dbReference>
<feature type="domain" description="Arabidopsis retrotransposon Orf1 C-terminal" evidence="2">
    <location>
        <begin position="279"/>
        <end position="544"/>
    </location>
</feature>
<feature type="compositionally biased region" description="Low complexity" evidence="1">
    <location>
        <begin position="211"/>
        <end position="222"/>
    </location>
</feature>
<evidence type="ECO:0000313" key="5">
    <source>
        <dbReference type="EMBL" id="KAG7656504.1"/>
    </source>
</evidence>
<feature type="compositionally biased region" description="Polar residues" evidence="1">
    <location>
        <begin position="667"/>
        <end position="681"/>
    </location>
</feature>
<feature type="region of interest" description="Disordered" evidence="1">
    <location>
        <begin position="1"/>
        <end position="48"/>
    </location>
</feature>
<feature type="region of interest" description="Disordered" evidence="1">
    <location>
        <begin position="630"/>
        <end position="681"/>
    </location>
</feature>
<organism evidence="5 6">
    <name type="scientific">Arabidopsis suecica</name>
    <name type="common">Swedish thale-cress</name>
    <name type="synonym">Cardaminopsis suecica</name>
    <dbReference type="NCBI Taxonomy" id="45249"/>
    <lineage>
        <taxon>Eukaryota</taxon>
        <taxon>Viridiplantae</taxon>
        <taxon>Streptophyta</taxon>
        <taxon>Embryophyta</taxon>
        <taxon>Tracheophyta</taxon>
        <taxon>Spermatophyta</taxon>
        <taxon>Magnoliopsida</taxon>
        <taxon>eudicotyledons</taxon>
        <taxon>Gunneridae</taxon>
        <taxon>Pentapetalae</taxon>
        <taxon>rosids</taxon>
        <taxon>malvids</taxon>
        <taxon>Brassicales</taxon>
        <taxon>Brassicaceae</taxon>
        <taxon>Camelineae</taxon>
        <taxon>Arabidopsis</taxon>
    </lineage>
</organism>
<evidence type="ECO:0000259" key="4">
    <source>
        <dbReference type="Pfam" id="PF13960"/>
    </source>
</evidence>
<feature type="compositionally biased region" description="Acidic residues" evidence="1">
    <location>
        <begin position="1647"/>
        <end position="1656"/>
    </location>
</feature>
<comment type="caution">
    <text evidence="5">The sequence shown here is derived from an EMBL/GenBank/DDBJ whole genome shotgun (WGS) entry which is preliminary data.</text>
</comment>
<evidence type="ECO:0000259" key="3">
    <source>
        <dbReference type="Pfam" id="PF13952"/>
    </source>
</evidence>
<feature type="compositionally biased region" description="Acidic residues" evidence="1">
    <location>
        <begin position="15"/>
        <end position="27"/>
    </location>
</feature>
<feature type="compositionally biased region" description="Basic residues" evidence="1">
    <location>
        <begin position="263"/>
        <end position="273"/>
    </location>
</feature>
<proteinExistence type="predicted"/>
<dbReference type="Pfam" id="PF13960">
    <property type="entry name" value="DUF4218"/>
    <property type="match status" value="1"/>
</dbReference>
<sequence length="1667" mass="190304">MVCTRRSKGVHSEEGSLEDELLSEEEIPIPTYSPGVPKLPSKPSAKEEHLTLDSVTEELLELKIEYKAQEDTMGKLTYKMEELNHAILELQEMVKRYPSFEIEDWLEEPGSEEEDYSVDQKEAYFEEKSNEYSSFHMSREDAEYDSGTEDSSNKDEHFFSCRSSSPNSMDSRRKGSSRARRSSIDGEEVAAIDISGMTERQIRQTRHTQRSSSIQKGSSSRSAMQREEVARGKRILEAAEEHQEEAVLEEAVEIIEDDTPAHVGRRHRPRRKREPTPSEDVKYLIELANLATFMSYQFGGFKEESCQLLATLKVHFHVDDSEKEERGGLGYITFKDKGVEYALNISHLDNIFGFPSGEGIRQDYDQDELLSLWATIAGPKPYSSAKSKSSSIQSLLIRYFHQCIANTLFPKKITGFVDEGELCMIDQALVFILRETKDGRKMAGDRVDTSLTVVLLDHLLSYREYATTIHRSGICGSLCVGGLLTPIPVAMGIHLGTPDVHPKYLDIDYLRGRNYLDKTALADHHIFKFNHPELGPSLLPLSYEKLGQGATSTSCCEFEQLGEQLKQETNKFEQAHFEEGPDQGRDKIQEVHKKIGVLEELGNLHSKTMKGFKKKMKTMKKSLKDMAAEIKDFQSKPRPPSPTPELREPRSRHRRASTHSTNHSTGQDEQNPPASTSVPAYTQENSTRTLLDDLFPDISMNNDGGYEAGSSENPMDTDRPSTASGSCEKGDGFDELLADFNQELYTGCTKFTNLSFILKLYHIKCMCGISDKGISMVLDLLKEAFTHARLPGSFNDMKKVVRKLGLTSESIHACPNDCMLFWEADAEREICKVCKASRWKETTLVKSTRTETGSEKIKSKAPAKVLRYFPLKPRLQRLFMSSKTATHMKWHATSSNNDGKLRHPRDGKAWKAFDQKYPEFAYDPRNVRLGLATDGFNPFGTMSVNYSIWPVILFPYNFPPWMAMKKTSMILSIVIPGKHMPGNDIDVYLQPLIKELKELWSVGIKTLDASTKQTADNYEERLRHGKKNCFMDHRRFLPQDHGYRQDKINFDGKIETRSPPTTLSGSTVIHQLEKVNITFGKNHGVVGVGKKRDRSGASVSGSTSSTQQWKKKSVLFELSYWEFVMIRHNLDVMHIEKNVFDNLVYTFLDDKKKSKDNLSARKDLRELGIRSDLWPDDNEKYKAACFTLDNDRKDIFLSVLKNVKLPDGYASNLSTCVDVKSRKISGLKSHDCHVIMRDLLSIAVKNVLATHVTSAIVELCHFFRDISARVLDNDELDKLQDRIVLTLCHMEMFFPPSFFTVMVHLVVHLTEEAKLGGPVPFRWMYPIERTLGYFKSYVRNRAKPEGSICEQYLADECVTFCSMYLNDIETRFTRYGRIDDRPLAQTSIRPNSELPLIFPNLGRFVGAGKVYTLNHVERQQAHRHIFVNYQLLDHLREKYKNELWSKPFRQSKRSRAIDIDREMHLNFAKWIKHKVEVNELDGITDDLRCLALGPSDKVVKYTAYNVNGLKFRTIERDTDLKTQNSGVYVAAETMSYASSRDPNPITGVVPYYGNLVEVIELNYYEVFKVVLFKCKWADTRTERGYKMDVNDHHMVNFSRLLHTGDNEEDEPYILASQAKMVYYVADPCKEEWNIAVHFQPRDVYDMGDQDDSEQCDSESIPGVSVTS</sequence>
<dbReference type="Pfam" id="PF13952">
    <property type="entry name" value="DUF4216"/>
    <property type="match status" value="1"/>
</dbReference>
<feature type="domain" description="DUF4216" evidence="3">
    <location>
        <begin position="1559"/>
        <end position="1634"/>
    </location>
</feature>
<dbReference type="InterPro" id="IPR025312">
    <property type="entry name" value="DUF4216"/>
</dbReference>
<evidence type="ECO:0000256" key="1">
    <source>
        <dbReference type="SAM" id="MobiDB-lite"/>
    </source>
</evidence>
<feature type="compositionally biased region" description="Polar residues" evidence="1">
    <location>
        <begin position="710"/>
        <end position="725"/>
    </location>
</feature>
<reference evidence="5 6" key="1">
    <citation type="submission" date="2020-12" db="EMBL/GenBank/DDBJ databases">
        <title>Concerted genomic and epigenomic changes stabilize Arabidopsis allopolyploids.</title>
        <authorList>
            <person name="Chen Z."/>
        </authorList>
    </citation>
    <scope>NUCLEOTIDE SEQUENCE [LARGE SCALE GENOMIC DNA]</scope>
    <source>
        <strain evidence="5">As9502</strain>
        <tissue evidence="5">Leaf</tissue>
    </source>
</reference>
<evidence type="ECO:0008006" key="7">
    <source>
        <dbReference type="Google" id="ProtNLM"/>
    </source>
</evidence>
<feature type="region of interest" description="Disordered" evidence="1">
    <location>
        <begin position="1647"/>
        <end position="1667"/>
    </location>
</feature>
<dbReference type="InterPro" id="IPR004242">
    <property type="entry name" value="Transposase_21"/>
</dbReference>
<gene>
    <name evidence="5" type="ORF">ISN44_As01g035270</name>
</gene>
<protein>
    <recommendedName>
        <fullName evidence="7">Transposase</fullName>
    </recommendedName>
</protein>
<dbReference type="InterPro" id="IPR025452">
    <property type="entry name" value="DUF4218"/>
</dbReference>
<feature type="domain" description="Arabidopsis retrotransposon Orf1 C-terminal" evidence="2">
    <location>
        <begin position="557"/>
        <end position="629"/>
    </location>
</feature>
<dbReference type="Pfam" id="PF03078">
    <property type="entry name" value="ATHILA"/>
    <property type="match status" value="2"/>
</dbReference>
<accession>A0A8T2HCT8</accession>
<dbReference type="Pfam" id="PF02992">
    <property type="entry name" value="Transposase_21"/>
    <property type="match status" value="2"/>
</dbReference>
<dbReference type="OrthoDB" id="1090354at2759"/>